<keyword evidence="3 6" id="KW-0378">Hydrolase</keyword>
<dbReference type="PANTHER" id="PTHR24264">
    <property type="entry name" value="TRYPSIN-RELATED"/>
    <property type="match status" value="1"/>
</dbReference>
<evidence type="ECO:0000256" key="6">
    <source>
        <dbReference type="RuleBase" id="RU363034"/>
    </source>
</evidence>
<keyword evidence="2 6" id="KW-0645">Protease</keyword>
<dbReference type="InterPro" id="IPR001314">
    <property type="entry name" value="Peptidase_S1A"/>
</dbReference>
<keyword evidence="9" id="KW-1185">Reference proteome</keyword>
<reference evidence="9" key="1">
    <citation type="journal article" date="2017" name="Nat. Commun.">
        <title>The North American bullfrog draft genome provides insight into hormonal regulation of long noncoding RNA.</title>
        <authorList>
            <person name="Hammond S.A."/>
            <person name="Warren R.L."/>
            <person name="Vandervalk B.P."/>
            <person name="Kucuk E."/>
            <person name="Khan H."/>
            <person name="Gibb E.A."/>
            <person name="Pandoh P."/>
            <person name="Kirk H."/>
            <person name="Zhao Y."/>
            <person name="Jones M."/>
            <person name="Mungall A.J."/>
            <person name="Coope R."/>
            <person name="Pleasance S."/>
            <person name="Moore R.A."/>
            <person name="Holt R.A."/>
            <person name="Round J.M."/>
            <person name="Ohora S."/>
            <person name="Walle B.V."/>
            <person name="Veldhoen N."/>
            <person name="Helbing C.C."/>
            <person name="Birol I."/>
        </authorList>
    </citation>
    <scope>NUCLEOTIDE SEQUENCE [LARGE SCALE GENOMIC DNA]</scope>
</reference>
<dbReference type="SMART" id="SM00020">
    <property type="entry name" value="Tryp_SPc"/>
    <property type="match status" value="1"/>
</dbReference>
<dbReference type="InterPro" id="IPR043504">
    <property type="entry name" value="Peptidase_S1_PA_chymotrypsin"/>
</dbReference>
<organism evidence="8 9">
    <name type="scientific">Aquarana catesbeiana</name>
    <name type="common">American bullfrog</name>
    <name type="synonym">Rana catesbeiana</name>
    <dbReference type="NCBI Taxonomy" id="8400"/>
    <lineage>
        <taxon>Eukaryota</taxon>
        <taxon>Metazoa</taxon>
        <taxon>Chordata</taxon>
        <taxon>Craniata</taxon>
        <taxon>Vertebrata</taxon>
        <taxon>Euteleostomi</taxon>
        <taxon>Amphibia</taxon>
        <taxon>Batrachia</taxon>
        <taxon>Anura</taxon>
        <taxon>Neobatrachia</taxon>
        <taxon>Ranoidea</taxon>
        <taxon>Ranidae</taxon>
        <taxon>Aquarana</taxon>
    </lineage>
</organism>
<protein>
    <recommendedName>
        <fullName evidence="7">Peptidase S1 domain-containing protein</fullName>
    </recommendedName>
</protein>
<dbReference type="Proteomes" id="UP000228934">
    <property type="component" value="Unassembled WGS sequence"/>
</dbReference>
<name>A0A2G9RT63_AQUCT</name>
<evidence type="ECO:0000256" key="5">
    <source>
        <dbReference type="ARBA" id="ARBA00023157"/>
    </source>
</evidence>
<evidence type="ECO:0000256" key="2">
    <source>
        <dbReference type="ARBA" id="ARBA00022670"/>
    </source>
</evidence>
<dbReference type="PRINTS" id="PR00722">
    <property type="entry name" value="CHYMOTRYPSIN"/>
</dbReference>
<keyword evidence="4 6" id="KW-0720">Serine protease</keyword>
<dbReference type="SUPFAM" id="SSF50494">
    <property type="entry name" value="Trypsin-like serine proteases"/>
    <property type="match status" value="1"/>
</dbReference>
<dbReference type="CDD" id="cd00190">
    <property type="entry name" value="Tryp_SPc"/>
    <property type="match status" value="1"/>
</dbReference>
<dbReference type="InterPro" id="IPR001254">
    <property type="entry name" value="Trypsin_dom"/>
</dbReference>
<dbReference type="InterPro" id="IPR009003">
    <property type="entry name" value="Peptidase_S1_PA"/>
</dbReference>
<dbReference type="Pfam" id="PF00089">
    <property type="entry name" value="Trypsin"/>
    <property type="match status" value="1"/>
</dbReference>
<proteinExistence type="inferred from homology"/>
<dbReference type="FunFam" id="2.40.10.10:FF:000170">
    <property type="entry name" value="Serine protease 3"/>
    <property type="match status" value="1"/>
</dbReference>
<dbReference type="Gene3D" id="2.40.10.10">
    <property type="entry name" value="Trypsin-like serine proteases"/>
    <property type="match status" value="2"/>
</dbReference>
<dbReference type="InterPro" id="IPR050127">
    <property type="entry name" value="Serine_Proteases_S1"/>
</dbReference>
<keyword evidence="5" id="KW-1015">Disulfide bond</keyword>
<accession>A0A2G9RT63</accession>
<dbReference type="OrthoDB" id="10059102at2759"/>
<evidence type="ECO:0000256" key="4">
    <source>
        <dbReference type="ARBA" id="ARBA00022825"/>
    </source>
</evidence>
<feature type="domain" description="Peptidase S1" evidence="7">
    <location>
        <begin position="65"/>
        <end position="288"/>
    </location>
</feature>
<sequence>MDTRSCSSAQEPPSKLLAVGALKQEGGARSSEEGPKKRRIWAAPCKTNCIEQVTAAPRYDDDDKIINGYECALHSQPWQVYFTYNGQRWCGGSLITARWIISAAHCYKQPKYLVAHLGEHDTTKQEGTEQHIQVEKAYQYFYYNQYYIDHDFMMVKLAEPAQFNQYVQPIPIATSCPTDGSQCLVSGWGNLKTSGVQYPEVLQCLDLPVLSDSSCKAAYPNKITDNMFCAGYLEGGKDSCQGDSGGPLVCNGKLYGVVSWGQGCAQSGYPGVYTKVCIYFDWIKNVIEKY</sequence>
<comment type="similarity">
    <text evidence="1">Belongs to the peptidase S1 family. Snake venom subfamily.</text>
</comment>
<gene>
    <name evidence="8" type="ORF">AB205_0009730</name>
</gene>
<dbReference type="FunFam" id="2.40.10.10:FF:000010">
    <property type="entry name" value="Kallikrein related peptidase 11"/>
    <property type="match status" value="1"/>
</dbReference>
<evidence type="ECO:0000259" key="7">
    <source>
        <dbReference type="PROSITE" id="PS50240"/>
    </source>
</evidence>
<dbReference type="GO" id="GO:0004252">
    <property type="term" value="F:serine-type endopeptidase activity"/>
    <property type="evidence" value="ECO:0007669"/>
    <property type="project" value="InterPro"/>
</dbReference>
<dbReference type="PANTHER" id="PTHR24264:SF68">
    <property type="entry name" value="TRYPSIN-3-LIKE"/>
    <property type="match status" value="1"/>
</dbReference>
<evidence type="ECO:0000256" key="3">
    <source>
        <dbReference type="ARBA" id="ARBA00022801"/>
    </source>
</evidence>
<dbReference type="AlphaFoldDB" id="A0A2G9RT63"/>
<dbReference type="InterPro" id="IPR018114">
    <property type="entry name" value="TRYPSIN_HIS"/>
</dbReference>
<dbReference type="EMBL" id="KV931377">
    <property type="protein sequence ID" value="PIO31099.1"/>
    <property type="molecule type" value="Genomic_DNA"/>
</dbReference>
<evidence type="ECO:0000256" key="1">
    <source>
        <dbReference type="ARBA" id="ARBA00009228"/>
    </source>
</evidence>
<dbReference type="PROSITE" id="PS00134">
    <property type="entry name" value="TRYPSIN_HIS"/>
    <property type="match status" value="1"/>
</dbReference>
<evidence type="ECO:0000313" key="9">
    <source>
        <dbReference type="Proteomes" id="UP000228934"/>
    </source>
</evidence>
<dbReference type="GO" id="GO:0005615">
    <property type="term" value="C:extracellular space"/>
    <property type="evidence" value="ECO:0007669"/>
    <property type="project" value="TreeGrafter"/>
</dbReference>
<dbReference type="GO" id="GO:0006508">
    <property type="term" value="P:proteolysis"/>
    <property type="evidence" value="ECO:0007669"/>
    <property type="project" value="UniProtKB-KW"/>
</dbReference>
<dbReference type="PROSITE" id="PS00135">
    <property type="entry name" value="TRYPSIN_SER"/>
    <property type="match status" value="1"/>
</dbReference>
<dbReference type="PROSITE" id="PS50240">
    <property type="entry name" value="TRYPSIN_DOM"/>
    <property type="match status" value="1"/>
</dbReference>
<dbReference type="InterPro" id="IPR033116">
    <property type="entry name" value="TRYPSIN_SER"/>
</dbReference>
<evidence type="ECO:0000313" key="8">
    <source>
        <dbReference type="EMBL" id="PIO31099.1"/>
    </source>
</evidence>